<keyword evidence="5" id="KW-1003">Cell membrane</keyword>
<protein>
    <recommendedName>
        <fullName evidence="5">Probable membrane transporter protein</fullName>
    </recommendedName>
</protein>
<feature type="transmembrane region" description="Helical" evidence="5">
    <location>
        <begin position="93"/>
        <end position="126"/>
    </location>
</feature>
<gene>
    <name evidence="6" type="ORF">LXT13_13490</name>
</gene>
<sequence>MPPFFEFSCLVQPHVALALALIYTTASVFSGLSGFGFSAIGCLSLLVLPPPLAVALLMGLSLLTQLASFGSLRRELRQHLGPWRRRDGVLPYLAGGTVGLPVGLHILGAAGAPALTTGLGLLLIAYAGWSLARPAARPPMAGEPSLLRPFLVGAAGGVVGGFSAFPGSAVVVWHSLRGTGKQQGRALTQPYILWMQLVGLALLAATQPQLFGHPFQMVFVAAAPLTLLGNLLGVAIYRRTGDVGYRQLTLLALGLAGVGLLLKVALA</sequence>
<accession>A0ABS8XRU3</accession>
<comment type="similarity">
    <text evidence="5">Belongs to the 4-toluene sulfonate uptake permease (TSUP) (TC 2.A.102) family.</text>
</comment>
<evidence type="ECO:0000256" key="1">
    <source>
        <dbReference type="ARBA" id="ARBA00004141"/>
    </source>
</evidence>
<keyword evidence="7" id="KW-1185">Reference proteome</keyword>
<keyword evidence="4 5" id="KW-0472">Membrane</keyword>
<feature type="transmembrane region" description="Helical" evidence="5">
    <location>
        <begin position="217"/>
        <end position="236"/>
    </location>
</feature>
<feature type="transmembrane region" description="Helical" evidence="5">
    <location>
        <begin position="146"/>
        <end position="171"/>
    </location>
</feature>
<name>A0ABS8XRU3_9BURK</name>
<comment type="caution">
    <text evidence="6">The sequence shown here is derived from an EMBL/GenBank/DDBJ whole genome shotgun (WGS) entry which is preliminary data.</text>
</comment>
<dbReference type="EMBL" id="JAJTWU010000005">
    <property type="protein sequence ID" value="MCE4555424.1"/>
    <property type="molecule type" value="Genomic_DNA"/>
</dbReference>
<feature type="transmembrane region" description="Helical" evidence="5">
    <location>
        <begin position="248"/>
        <end position="266"/>
    </location>
</feature>
<proteinExistence type="inferred from homology"/>
<evidence type="ECO:0000256" key="4">
    <source>
        <dbReference type="ARBA" id="ARBA00023136"/>
    </source>
</evidence>
<feature type="transmembrane region" description="Helical" evidence="5">
    <location>
        <begin position="52"/>
        <end position="72"/>
    </location>
</feature>
<feature type="transmembrane region" description="Helical" evidence="5">
    <location>
        <begin position="191"/>
        <end position="211"/>
    </location>
</feature>
<evidence type="ECO:0000313" key="7">
    <source>
        <dbReference type="Proteomes" id="UP001200741"/>
    </source>
</evidence>
<dbReference type="Pfam" id="PF01925">
    <property type="entry name" value="TauE"/>
    <property type="match status" value="1"/>
</dbReference>
<dbReference type="RefSeq" id="WP_233372443.1">
    <property type="nucleotide sequence ID" value="NZ_JAJTWU010000005.1"/>
</dbReference>
<evidence type="ECO:0000256" key="2">
    <source>
        <dbReference type="ARBA" id="ARBA00022692"/>
    </source>
</evidence>
<evidence type="ECO:0000256" key="3">
    <source>
        <dbReference type="ARBA" id="ARBA00022989"/>
    </source>
</evidence>
<feature type="transmembrane region" description="Helical" evidence="5">
    <location>
        <begin position="21"/>
        <end position="46"/>
    </location>
</feature>
<dbReference type="Proteomes" id="UP001200741">
    <property type="component" value="Unassembled WGS sequence"/>
</dbReference>
<keyword evidence="3 5" id="KW-1133">Transmembrane helix</keyword>
<comment type="subcellular location">
    <subcellularLocation>
        <location evidence="5">Cell membrane</location>
        <topology evidence="5">Multi-pass membrane protein</topology>
    </subcellularLocation>
    <subcellularLocation>
        <location evidence="1">Membrane</location>
        <topology evidence="1">Multi-pass membrane protein</topology>
    </subcellularLocation>
</comment>
<evidence type="ECO:0000256" key="5">
    <source>
        <dbReference type="RuleBase" id="RU363041"/>
    </source>
</evidence>
<reference evidence="6 7" key="1">
    <citation type="submission" date="2021-12" db="EMBL/GenBank/DDBJ databases">
        <title>Genome seq of P8.</title>
        <authorList>
            <person name="Seo T."/>
        </authorList>
    </citation>
    <scope>NUCLEOTIDE SEQUENCE [LARGE SCALE GENOMIC DNA]</scope>
    <source>
        <strain evidence="6 7">P8</strain>
    </source>
</reference>
<keyword evidence="2 5" id="KW-0812">Transmembrane</keyword>
<dbReference type="InterPro" id="IPR002781">
    <property type="entry name" value="TM_pro_TauE-like"/>
</dbReference>
<evidence type="ECO:0000313" key="6">
    <source>
        <dbReference type="EMBL" id="MCE4555424.1"/>
    </source>
</evidence>
<organism evidence="6 7">
    <name type="scientific">Pelomonas cellulosilytica</name>
    <dbReference type="NCBI Taxonomy" id="2906762"/>
    <lineage>
        <taxon>Bacteria</taxon>
        <taxon>Pseudomonadati</taxon>
        <taxon>Pseudomonadota</taxon>
        <taxon>Betaproteobacteria</taxon>
        <taxon>Burkholderiales</taxon>
        <taxon>Sphaerotilaceae</taxon>
        <taxon>Roseateles</taxon>
    </lineage>
</organism>